<proteinExistence type="predicted"/>
<organism evidence="2 3">
    <name type="scientific">Syphacia muris</name>
    <dbReference type="NCBI Taxonomy" id="451379"/>
    <lineage>
        <taxon>Eukaryota</taxon>
        <taxon>Metazoa</taxon>
        <taxon>Ecdysozoa</taxon>
        <taxon>Nematoda</taxon>
        <taxon>Chromadorea</taxon>
        <taxon>Rhabditida</taxon>
        <taxon>Spirurina</taxon>
        <taxon>Oxyuridomorpha</taxon>
        <taxon>Oxyuroidea</taxon>
        <taxon>Oxyuridae</taxon>
        <taxon>Syphacia</taxon>
    </lineage>
</organism>
<keyword evidence="2" id="KW-1185">Reference proteome</keyword>
<evidence type="ECO:0000313" key="3">
    <source>
        <dbReference type="WBParaSite" id="SMUV_0000285601-mRNA-1"/>
    </source>
</evidence>
<evidence type="ECO:0000256" key="1">
    <source>
        <dbReference type="SAM" id="MobiDB-lite"/>
    </source>
</evidence>
<name>A0A0N5AF23_9BILA</name>
<feature type="region of interest" description="Disordered" evidence="1">
    <location>
        <begin position="17"/>
        <end position="94"/>
    </location>
</feature>
<evidence type="ECO:0000313" key="2">
    <source>
        <dbReference type="Proteomes" id="UP000046393"/>
    </source>
</evidence>
<reference evidence="3" key="1">
    <citation type="submission" date="2017-02" db="UniProtKB">
        <authorList>
            <consortium name="WormBaseParasite"/>
        </authorList>
    </citation>
    <scope>IDENTIFICATION</scope>
</reference>
<dbReference type="WBParaSite" id="SMUV_0000285601-mRNA-1">
    <property type="protein sequence ID" value="SMUV_0000285601-mRNA-1"/>
    <property type="gene ID" value="SMUV_0000285601"/>
</dbReference>
<sequence length="94" mass="10687">MNSLATYYTAKETFDNEQLSSASQATDDAEDLDETLRDYDDRTLTDFEDIGFNRSQPQRMSSFRNDPTAPTDSPLYRKRQSRSPKPVTSPSSPL</sequence>
<feature type="compositionally biased region" description="Polar residues" evidence="1">
    <location>
        <begin position="17"/>
        <end position="26"/>
    </location>
</feature>
<dbReference type="AlphaFoldDB" id="A0A0N5AF23"/>
<dbReference type="Proteomes" id="UP000046393">
    <property type="component" value="Unplaced"/>
</dbReference>
<accession>A0A0N5AF23</accession>
<feature type="compositionally biased region" description="Basic and acidic residues" evidence="1">
    <location>
        <begin position="34"/>
        <end position="45"/>
    </location>
</feature>
<feature type="compositionally biased region" description="Polar residues" evidence="1">
    <location>
        <begin position="53"/>
        <end position="71"/>
    </location>
</feature>
<protein>
    <submittedName>
        <fullName evidence="3">Cell division protein SepF</fullName>
    </submittedName>
</protein>